<comment type="caution">
    <text evidence="3">The sequence shown here is derived from an EMBL/GenBank/DDBJ whole genome shotgun (WGS) entry which is preliminary data.</text>
</comment>
<gene>
    <name evidence="3" type="ORF">F3B98_22415</name>
</gene>
<protein>
    <submittedName>
        <fullName evidence="3">HNH endonuclease</fullName>
    </submittedName>
</protein>
<evidence type="ECO:0000256" key="1">
    <source>
        <dbReference type="SAM" id="MobiDB-lite"/>
    </source>
</evidence>
<dbReference type="Proteomes" id="UP000435985">
    <property type="component" value="Unassembled WGS sequence"/>
</dbReference>
<keyword evidence="3" id="KW-0255">Endonuclease</keyword>
<feature type="compositionally biased region" description="Basic residues" evidence="1">
    <location>
        <begin position="1"/>
        <end position="11"/>
    </location>
</feature>
<name>A0A5M5N350_BACOV</name>
<evidence type="ECO:0000313" key="3">
    <source>
        <dbReference type="EMBL" id="KAA4661584.1"/>
    </source>
</evidence>
<proteinExistence type="predicted"/>
<dbReference type="Gene3D" id="1.10.30.50">
    <property type="match status" value="1"/>
</dbReference>
<dbReference type="RefSeq" id="WP_080558388.1">
    <property type="nucleotide sequence ID" value="NZ_CP081917.1"/>
</dbReference>
<evidence type="ECO:0000313" key="4">
    <source>
        <dbReference type="Proteomes" id="UP000435985"/>
    </source>
</evidence>
<keyword evidence="3" id="KW-0540">Nuclease</keyword>
<reference evidence="3 4" key="1">
    <citation type="journal article" date="2019" name="Nat. Med.">
        <title>A library of human gut bacterial isolates paired with longitudinal multiomics data enables mechanistic microbiome research.</title>
        <authorList>
            <person name="Poyet M."/>
            <person name="Groussin M."/>
            <person name="Gibbons S.M."/>
            <person name="Avila-Pacheco J."/>
            <person name="Jiang X."/>
            <person name="Kearney S.M."/>
            <person name="Perrotta A.R."/>
            <person name="Berdy B."/>
            <person name="Zhao S."/>
            <person name="Lieberman T.D."/>
            <person name="Swanson P.K."/>
            <person name="Smith M."/>
            <person name="Roesemann S."/>
            <person name="Alexander J.E."/>
            <person name="Rich S.A."/>
            <person name="Livny J."/>
            <person name="Vlamakis H."/>
            <person name="Clish C."/>
            <person name="Bullock K."/>
            <person name="Deik A."/>
            <person name="Scott J."/>
            <person name="Pierce K.A."/>
            <person name="Xavier R.J."/>
            <person name="Alm E.J."/>
        </authorList>
    </citation>
    <scope>NUCLEOTIDE SEQUENCE [LARGE SCALE GENOMIC DNA]</scope>
    <source>
        <strain evidence="3 4">BIOML-A14</strain>
    </source>
</reference>
<dbReference type="GO" id="GO:0004519">
    <property type="term" value="F:endonuclease activity"/>
    <property type="evidence" value="ECO:0007669"/>
    <property type="project" value="UniProtKB-KW"/>
</dbReference>
<sequence>MPYLKKAKKQHNPSNNRIERQKIYNTDRWHKLRASKLMQSPLCEVCLSKGVITPAFHAHHIDSFMNYKGMKRKEVAYNPDNLMSICEQCHSLLHNNNVIPKVGL</sequence>
<dbReference type="GO" id="GO:0003676">
    <property type="term" value="F:nucleic acid binding"/>
    <property type="evidence" value="ECO:0007669"/>
    <property type="project" value="InterPro"/>
</dbReference>
<organism evidence="3 4">
    <name type="scientific">Bacteroides ovatus</name>
    <dbReference type="NCBI Taxonomy" id="28116"/>
    <lineage>
        <taxon>Bacteria</taxon>
        <taxon>Pseudomonadati</taxon>
        <taxon>Bacteroidota</taxon>
        <taxon>Bacteroidia</taxon>
        <taxon>Bacteroidales</taxon>
        <taxon>Bacteroidaceae</taxon>
        <taxon>Bacteroides</taxon>
    </lineage>
</organism>
<feature type="region of interest" description="Disordered" evidence="1">
    <location>
        <begin position="1"/>
        <end position="22"/>
    </location>
</feature>
<dbReference type="CDD" id="cd00085">
    <property type="entry name" value="HNHc"/>
    <property type="match status" value="1"/>
</dbReference>
<dbReference type="AlphaFoldDB" id="A0A5M5N350"/>
<dbReference type="Pfam" id="PF01844">
    <property type="entry name" value="HNH"/>
    <property type="match status" value="1"/>
</dbReference>
<evidence type="ECO:0000259" key="2">
    <source>
        <dbReference type="Pfam" id="PF01844"/>
    </source>
</evidence>
<dbReference type="InterPro" id="IPR003615">
    <property type="entry name" value="HNH_nuc"/>
</dbReference>
<dbReference type="EMBL" id="VWFO01000039">
    <property type="protein sequence ID" value="KAA4661584.1"/>
    <property type="molecule type" value="Genomic_DNA"/>
</dbReference>
<dbReference type="InterPro" id="IPR002711">
    <property type="entry name" value="HNH"/>
</dbReference>
<dbReference type="GO" id="GO:0008270">
    <property type="term" value="F:zinc ion binding"/>
    <property type="evidence" value="ECO:0007669"/>
    <property type="project" value="InterPro"/>
</dbReference>
<keyword evidence="3" id="KW-0378">Hydrolase</keyword>
<accession>A0A5M5N350</accession>
<feature type="domain" description="HNH" evidence="2">
    <location>
        <begin position="43"/>
        <end position="95"/>
    </location>
</feature>